<dbReference type="GO" id="GO:0050518">
    <property type="term" value="F:2-C-methyl-D-erythritol 4-phosphate cytidylyltransferase activity"/>
    <property type="evidence" value="ECO:0007669"/>
    <property type="project" value="UniProtKB-UniRule"/>
</dbReference>
<evidence type="ECO:0000256" key="3">
    <source>
        <dbReference type="ARBA" id="ARBA00023229"/>
    </source>
</evidence>
<gene>
    <name evidence="4" type="primary">ispD</name>
    <name evidence="5" type="ORF">T472_0215560</name>
</gene>
<proteinExistence type="inferred from homology"/>
<keyword evidence="2 4" id="KW-0548">Nucleotidyltransferase</keyword>
<dbReference type="AlphaFoldDB" id="V7I1H8"/>
<feature type="site" description="Transition state stabilizer" evidence="4">
    <location>
        <position position="14"/>
    </location>
</feature>
<comment type="pathway">
    <text evidence="4">Isoprenoid biosynthesis; isopentenyl diphosphate biosynthesis via DXP pathway; isopentenyl diphosphate from 1-deoxy-D-xylulose 5-phosphate: step 2/6.</text>
</comment>
<protein>
    <recommendedName>
        <fullName evidence="4">2-C-methyl-D-erythritol 4-phosphate cytidylyltransferase</fullName>
        <ecNumber evidence="4">2.7.7.60</ecNumber>
    </recommendedName>
    <alternativeName>
        <fullName evidence="4">4-diphosphocytidyl-2C-methyl-D-erythritol synthase</fullName>
    </alternativeName>
    <alternativeName>
        <fullName evidence="4">MEP cytidylyltransferase</fullName>
        <shortName evidence="4">MCT</shortName>
    </alternativeName>
</protein>
<dbReference type="SUPFAM" id="SSF53448">
    <property type="entry name" value="Nucleotide-diphospho-sugar transferases"/>
    <property type="match status" value="1"/>
</dbReference>
<evidence type="ECO:0000256" key="2">
    <source>
        <dbReference type="ARBA" id="ARBA00022695"/>
    </source>
</evidence>
<dbReference type="PANTHER" id="PTHR32125">
    <property type="entry name" value="2-C-METHYL-D-ERYTHRITOL 4-PHOSPHATE CYTIDYLYLTRANSFERASE, CHLOROPLASTIC"/>
    <property type="match status" value="1"/>
</dbReference>
<dbReference type="NCBIfam" id="TIGR00453">
    <property type="entry name" value="ispD"/>
    <property type="match status" value="1"/>
</dbReference>
<accession>V7I1H8</accession>
<dbReference type="InterPro" id="IPR029044">
    <property type="entry name" value="Nucleotide-diphossugar_trans"/>
</dbReference>
<comment type="catalytic activity">
    <reaction evidence="4">
        <text>2-C-methyl-D-erythritol 4-phosphate + CTP + H(+) = 4-CDP-2-C-methyl-D-erythritol + diphosphate</text>
        <dbReference type="Rhea" id="RHEA:13429"/>
        <dbReference type="ChEBI" id="CHEBI:15378"/>
        <dbReference type="ChEBI" id="CHEBI:33019"/>
        <dbReference type="ChEBI" id="CHEBI:37563"/>
        <dbReference type="ChEBI" id="CHEBI:57823"/>
        <dbReference type="ChEBI" id="CHEBI:58262"/>
        <dbReference type="EC" id="2.7.7.60"/>
    </reaction>
</comment>
<dbReference type="Pfam" id="PF01128">
    <property type="entry name" value="IspD"/>
    <property type="match status" value="1"/>
</dbReference>
<evidence type="ECO:0000313" key="5">
    <source>
        <dbReference type="EMBL" id="ETA79723.1"/>
    </source>
</evidence>
<dbReference type="GO" id="GO:0019288">
    <property type="term" value="P:isopentenyl diphosphate biosynthetic process, methylerythritol 4-phosphate pathway"/>
    <property type="evidence" value="ECO:0007669"/>
    <property type="project" value="UniProtKB-UniRule"/>
</dbReference>
<evidence type="ECO:0000256" key="1">
    <source>
        <dbReference type="ARBA" id="ARBA00022679"/>
    </source>
</evidence>
<keyword evidence="1 4" id="KW-0808">Transferase</keyword>
<sequence>MVGAVIVSGGKGSRMGADIPKQYLELSGIPVLARTLIAFCEMEFIDNIVLVLPKDEWETFRSLPYSFGKEIHLAEGGPRRQDSVRSGLKVLEGLQGDGIALIHDGARPLVTEGIISEGVELCKVHGASACGMKPKDTIKVRGENGFSRETLNRDSLFSIQTPQVFELKKILKAHEELKASGEDVTDDTAAYEKYIGRVYLYEGSYENIKITTPEDMAVAEAIIKRRKVK</sequence>
<feature type="site" description="Positions MEP for the nucleophilic attack" evidence="4">
    <location>
        <position position="209"/>
    </location>
</feature>
<feature type="site" description="Positions MEP for the nucleophilic attack" evidence="4">
    <location>
        <position position="153"/>
    </location>
</feature>
<dbReference type="EC" id="2.7.7.60" evidence="4"/>
<dbReference type="OrthoDB" id="9806837at2"/>
<dbReference type="InterPro" id="IPR050088">
    <property type="entry name" value="IspD/TarI_cytidylyltransf_bact"/>
</dbReference>
<dbReference type="EMBL" id="AXUN02000199">
    <property type="protein sequence ID" value="ETA79723.1"/>
    <property type="molecule type" value="Genomic_DNA"/>
</dbReference>
<feature type="site" description="Transition state stabilizer" evidence="4">
    <location>
        <position position="21"/>
    </location>
</feature>
<dbReference type="STRING" id="994573.T472_0215560"/>
<keyword evidence="6" id="KW-1185">Reference proteome</keyword>
<dbReference type="InterPro" id="IPR001228">
    <property type="entry name" value="IspD"/>
</dbReference>
<comment type="similarity">
    <text evidence="4">Belongs to the IspD/TarI cytidylyltransferase family. IspD subfamily.</text>
</comment>
<dbReference type="Proteomes" id="UP000017747">
    <property type="component" value="Unassembled WGS sequence"/>
</dbReference>
<evidence type="ECO:0000313" key="6">
    <source>
        <dbReference type="Proteomes" id="UP000017747"/>
    </source>
</evidence>
<comment type="function">
    <text evidence="4">Catalyzes the formation of 4-diphosphocytidyl-2-C-methyl-D-erythritol from CTP and 2-C-methyl-D-erythritol 4-phosphate (MEP).</text>
</comment>
<dbReference type="InterPro" id="IPR034683">
    <property type="entry name" value="IspD/TarI"/>
</dbReference>
<dbReference type="FunFam" id="3.90.550.10:FF:000003">
    <property type="entry name" value="2-C-methyl-D-erythritol 4-phosphate cytidylyltransferase"/>
    <property type="match status" value="1"/>
</dbReference>
<dbReference type="PANTHER" id="PTHR32125:SF4">
    <property type="entry name" value="2-C-METHYL-D-ERYTHRITOL 4-PHOSPHATE CYTIDYLYLTRANSFERASE, CHLOROPLASTIC"/>
    <property type="match status" value="1"/>
</dbReference>
<name>V7I1H8_9CLOT</name>
<comment type="caution">
    <text evidence="5">The sequence shown here is derived from an EMBL/GenBank/DDBJ whole genome shotgun (WGS) entry which is preliminary data.</text>
</comment>
<dbReference type="RefSeq" id="WP_023383322.1">
    <property type="nucleotide sequence ID" value="NZ_AXUN02000199.1"/>
</dbReference>
<dbReference type="Gene3D" id="3.90.550.10">
    <property type="entry name" value="Spore Coat Polysaccharide Biosynthesis Protein SpsA, Chain A"/>
    <property type="match status" value="1"/>
</dbReference>
<evidence type="ECO:0000256" key="4">
    <source>
        <dbReference type="HAMAP-Rule" id="MF_00108"/>
    </source>
</evidence>
<organism evidence="5 6">
    <name type="scientific">Youngiibacter fragilis 232.1</name>
    <dbReference type="NCBI Taxonomy" id="994573"/>
    <lineage>
        <taxon>Bacteria</taxon>
        <taxon>Bacillati</taxon>
        <taxon>Bacillota</taxon>
        <taxon>Clostridia</taxon>
        <taxon>Eubacteriales</taxon>
        <taxon>Clostridiaceae</taxon>
        <taxon>Youngiibacter</taxon>
    </lineage>
</organism>
<dbReference type="HAMAP" id="MF_00108">
    <property type="entry name" value="IspD"/>
    <property type="match status" value="1"/>
</dbReference>
<dbReference type="CDD" id="cd02516">
    <property type="entry name" value="CDP-ME_synthetase"/>
    <property type="match status" value="1"/>
</dbReference>
<dbReference type="PATRIC" id="fig|994573.3.peg.2936"/>
<keyword evidence="3 4" id="KW-0414">Isoprene biosynthesis</keyword>
<reference evidence="5 6" key="1">
    <citation type="journal article" date="2014" name="Genome Announc.">
        <title>Genome Sequence of Youngiibacter fragilis, the Type Strain of the Genus Youngiibacter.</title>
        <authorList>
            <person name="Wawrik C.B."/>
            <person name="Callaghan A.V."/>
            <person name="Stamps B.W."/>
            <person name="Wawrik B."/>
        </authorList>
    </citation>
    <scope>NUCLEOTIDE SEQUENCE [LARGE SCALE GENOMIC DNA]</scope>
    <source>
        <strain evidence="5 6">232.1</strain>
    </source>
</reference>
<dbReference type="eggNOG" id="COG1211">
    <property type="taxonomic scope" value="Bacteria"/>
</dbReference>
<dbReference type="UniPathway" id="UPA00056">
    <property type="reaction ID" value="UER00093"/>
</dbReference>